<protein>
    <recommendedName>
        <fullName evidence="3">3-deoxy-D-arabino-heptulosonate 7-phosphate synthase</fullName>
    </recommendedName>
</protein>
<organism evidence="1 2">
    <name type="scientific">Paraburkholderia lycopersici</name>
    <dbReference type="NCBI Taxonomy" id="416944"/>
    <lineage>
        <taxon>Bacteria</taxon>
        <taxon>Pseudomonadati</taxon>
        <taxon>Pseudomonadota</taxon>
        <taxon>Betaproteobacteria</taxon>
        <taxon>Burkholderiales</taxon>
        <taxon>Burkholderiaceae</taxon>
        <taxon>Paraburkholderia</taxon>
    </lineage>
</organism>
<gene>
    <name evidence="1" type="ORF">SAMN05421548_1288</name>
</gene>
<dbReference type="Proteomes" id="UP000198908">
    <property type="component" value="Unassembled WGS sequence"/>
</dbReference>
<keyword evidence="2" id="KW-1185">Reference proteome</keyword>
<dbReference type="AlphaFoldDB" id="A0A1G6YJY4"/>
<accession>A0A1G6YJY4</accession>
<evidence type="ECO:0008006" key="3">
    <source>
        <dbReference type="Google" id="ProtNLM"/>
    </source>
</evidence>
<name>A0A1G6YJY4_9BURK</name>
<evidence type="ECO:0000313" key="2">
    <source>
        <dbReference type="Proteomes" id="UP000198908"/>
    </source>
</evidence>
<proteinExistence type="predicted"/>
<evidence type="ECO:0000313" key="1">
    <source>
        <dbReference type="EMBL" id="SDD90601.1"/>
    </source>
</evidence>
<dbReference type="EMBL" id="FMYQ01000028">
    <property type="protein sequence ID" value="SDD90601.1"/>
    <property type="molecule type" value="Genomic_DNA"/>
</dbReference>
<sequence>MSSPALLVNILRSVTRRYRLPQGAAASAIEIRSASPATSLAFAIEAAREATVHGETPDAALKQRFIDALAAMIHEAMRADSGDRAFQAMVLRHRAVQVREYASLSAHADQDRRQIHTMVNAIAHPAKQQRAMEGWQREALARLHSSASAPPCSRLRDTARNVLDLPEIVSGSEFGHAVARLLNSAALARACRLETLESDPLVQQYRSLWDAYGPRPGSPEARAQGKASQQRGAAVEALAIRALETLARQLNEATPRHGPSYRAVNSMRVPAAIPGSHEHAKTEWDAVLLERVLTQAADAAPVWNVCLLVEAKASIEAATTDLPRLMRGIRLLAHAGEGAVYAFETRQGTVHIDGASLRALNTEPSGLNRTVLYCCDAPADGEPRLLGAASRTRLLSAQASLEFARASCGEPPRSPEALEPVWRELTRCPQWHGVLHQYPTLQLVRELMVHPDDLMAAMTDASGRM</sequence>
<dbReference type="OrthoDB" id="9063572at2"/>
<reference evidence="2" key="1">
    <citation type="submission" date="2016-09" db="EMBL/GenBank/DDBJ databases">
        <authorList>
            <person name="Varghese N."/>
            <person name="Submissions S."/>
        </authorList>
    </citation>
    <scope>NUCLEOTIDE SEQUENCE [LARGE SCALE GENOMIC DNA]</scope>
    <source>
        <strain evidence="2">TNe-862</strain>
    </source>
</reference>